<evidence type="ECO:0000256" key="1">
    <source>
        <dbReference type="SAM" id="MobiDB-lite"/>
    </source>
</evidence>
<sequence>METSAVFTFKPEAFKGAFKLHDHIKAHLKKAIVQITDLNSSPLLSFICKVGDAGIINFQLLEAVEAVNIQCDPSEPLSFRNQSFGSTYVHSRELFGTDIEEMTVTFYKRESFPEKRPEFVETKICYQNNVTETRHTSTTEAHVLPVEKQLQKSVVNAKIIFSIKTCTMLQKWLRQQKSESKTVRVHVNETLSVLVMTVGNQSKTIEFKNYAVEPSDAFQTLDRPGNVGAVLSDCSCVISLESLIQAIGICKVPGVCVPAFKFYSGNILEVAGAHLKQNKNSSSSVSVVLLNAPDLTDKEEPSASSAPVPATVSQAARSQLSDSEEDSHLPDSPTLTTINEECIRREAITPIKRKHSDHKSSKKFKKAKLSFTPLI</sequence>
<dbReference type="KEGG" id="vg:19620193"/>
<dbReference type="Proteomes" id="UP000121539">
    <property type="component" value="Segment"/>
</dbReference>
<proteinExistence type="predicted"/>
<dbReference type="InterPro" id="IPR007013">
    <property type="entry name" value="DNA_pol_proc_fac_herpes"/>
</dbReference>
<gene>
    <name evidence="2" type="ORF">BoHV6ORF59</name>
</gene>
<organism evidence="2 3">
    <name type="scientific">Bovine gammaherpesvirus 6</name>
    <dbReference type="NCBI Taxonomy" id="1504288"/>
    <lineage>
        <taxon>Viruses</taxon>
        <taxon>Duplodnaviria</taxon>
        <taxon>Heunggongvirae</taxon>
        <taxon>Peploviricota</taxon>
        <taxon>Herviviricetes</taxon>
        <taxon>Herpesvirales</taxon>
        <taxon>Orthoherpesviridae</taxon>
        <taxon>Gammaherpesvirinae</taxon>
        <taxon>Macavirus</taxon>
        <taxon>Macavirus bovinegamma6</taxon>
    </lineage>
</organism>
<feature type="region of interest" description="Disordered" evidence="1">
    <location>
        <begin position="296"/>
        <end position="375"/>
    </location>
</feature>
<accession>A0A060D343</accession>
<keyword evidence="3" id="KW-1185">Reference proteome</keyword>
<protein>
    <submittedName>
        <fullName evidence="2">Processivity factor</fullName>
    </submittedName>
</protein>
<evidence type="ECO:0000313" key="2">
    <source>
        <dbReference type="EMBL" id="AIB03214.1"/>
    </source>
</evidence>
<feature type="compositionally biased region" description="Basic residues" evidence="1">
    <location>
        <begin position="351"/>
        <end position="368"/>
    </location>
</feature>
<name>A0A060D343_9GAMA</name>
<dbReference type="GeneID" id="19620193"/>
<evidence type="ECO:0000313" key="3">
    <source>
        <dbReference type="Proteomes" id="UP000121539"/>
    </source>
</evidence>
<dbReference type="Pfam" id="PF04929">
    <property type="entry name" value="Herpes_DNAp_acc"/>
    <property type="match status" value="1"/>
</dbReference>
<dbReference type="RefSeq" id="YP_009042038.1">
    <property type="nucleotide sequence ID" value="NC_024303.1"/>
</dbReference>
<feature type="compositionally biased region" description="Low complexity" evidence="1">
    <location>
        <begin position="302"/>
        <end position="316"/>
    </location>
</feature>
<dbReference type="Gene3D" id="3.70.10.10">
    <property type="match status" value="1"/>
</dbReference>
<dbReference type="EMBL" id="KJ705001">
    <property type="protein sequence ID" value="AIB03214.1"/>
    <property type="molecule type" value="Genomic_DNA"/>
</dbReference>
<reference evidence="2 3" key="1">
    <citation type="journal article" date="2014" name="J. Gen. Virol.">
        <title>Novel gammaherpesvirus functions encoded by bovine herpesvirus 6 (bovine lymphotropic virus).</title>
        <authorList>
            <person name="Jia J."/>
            <person name="Delhon G."/>
            <person name="Tulman E.R."/>
            <person name="Diel D.G."/>
            <person name="Osorio F.A."/>
            <person name="Wen X."/>
            <person name="Kutish G.F."/>
            <person name="Rock D.L."/>
        </authorList>
    </citation>
    <scope>NUCLEOTIDE SEQUENCE [LARGE SCALE GENOMIC DNA]</scope>
    <source>
        <strain evidence="2">Pennsylvania 47</strain>
    </source>
</reference>
<dbReference type="OrthoDB" id="9431at10239"/>